<dbReference type="EMBL" id="FQVL01000002">
    <property type="protein sequence ID" value="SHE66730.1"/>
    <property type="molecule type" value="Genomic_DNA"/>
</dbReference>
<reference evidence="1 2" key="1">
    <citation type="submission" date="2016-11" db="EMBL/GenBank/DDBJ databases">
        <authorList>
            <person name="Jaros S."/>
            <person name="Januszkiewicz K."/>
            <person name="Wedrychowicz H."/>
        </authorList>
    </citation>
    <scope>NUCLEOTIDE SEQUENCE [LARGE SCALE GENOMIC DNA]</scope>
    <source>
        <strain evidence="1 2">DSM 44666</strain>
    </source>
</reference>
<accession>A0A1M4VD34</accession>
<dbReference type="RefSeq" id="WP_073153760.1">
    <property type="nucleotide sequence ID" value="NZ_FQVL01000002.1"/>
</dbReference>
<dbReference type="AlphaFoldDB" id="A0A1M4VD34"/>
<gene>
    <name evidence="1" type="ORF">SAMN05444392_102296</name>
</gene>
<keyword evidence="2" id="KW-1185">Reference proteome</keyword>
<dbReference type="Proteomes" id="UP000184476">
    <property type="component" value="Unassembled WGS sequence"/>
</dbReference>
<proteinExistence type="predicted"/>
<protein>
    <submittedName>
        <fullName evidence="1">Uncharacterized protein</fullName>
    </submittedName>
</protein>
<sequence>MIKPNIVGFYYIHNGKVTANPVFTFDNGSGVQYQSLLGAMEDAGSIPIDDIIDLKIFLKYHFENQIGREINGKEIDQLLAKTKKPSYGGDDFSDAE</sequence>
<organism evidence="1 2">
    <name type="scientific">Seinonella peptonophila</name>
    <dbReference type="NCBI Taxonomy" id="112248"/>
    <lineage>
        <taxon>Bacteria</taxon>
        <taxon>Bacillati</taxon>
        <taxon>Bacillota</taxon>
        <taxon>Bacilli</taxon>
        <taxon>Bacillales</taxon>
        <taxon>Thermoactinomycetaceae</taxon>
        <taxon>Seinonella</taxon>
    </lineage>
</organism>
<name>A0A1M4VD34_9BACL</name>
<evidence type="ECO:0000313" key="2">
    <source>
        <dbReference type="Proteomes" id="UP000184476"/>
    </source>
</evidence>
<evidence type="ECO:0000313" key="1">
    <source>
        <dbReference type="EMBL" id="SHE66730.1"/>
    </source>
</evidence>
<dbReference type="STRING" id="112248.SAMN05444392_102296"/>